<dbReference type="Gene3D" id="3.30.70.120">
    <property type="match status" value="1"/>
</dbReference>
<evidence type="ECO:0000313" key="3">
    <source>
        <dbReference type="EMBL" id="CQR70694.1"/>
    </source>
</evidence>
<dbReference type="PROSITE" id="PS51343">
    <property type="entry name" value="PII_GLNB_DOM"/>
    <property type="match status" value="1"/>
</dbReference>
<comment type="similarity">
    <text evidence="2">Belongs to the P(II) protein family.</text>
</comment>
<dbReference type="InterPro" id="IPR015867">
    <property type="entry name" value="N-reg_PII/ATP_PRibTrfase_C"/>
</dbReference>
<keyword evidence="4" id="KW-1185">Reference proteome</keyword>
<dbReference type="SUPFAM" id="SSF54913">
    <property type="entry name" value="GlnB-like"/>
    <property type="match status" value="1"/>
</dbReference>
<dbReference type="AlphaFoldDB" id="A0A0U1KVJ7"/>
<dbReference type="PANTHER" id="PTHR30115:SF11">
    <property type="entry name" value="NITROGEN REGULATORY PROTEIN P-II HOMOLOG"/>
    <property type="match status" value="1"/>
</dbReference>
<feature type="modified residue" description="O-UMP-tyrosine" evidence="1">
    <location>
        <position position="51"/>
    </location>
</feature>
<accession>A0A0U1KVJ7</accession>
<keyword evidence="1" id="KW-0597">Phosphoprotein</keyword>
<dbReference type="GO" id="GO:0005829">
    <property type="term" value="C:cytosol"/>
    <property type="evidence" value="ECO:0007669"/>
    <property type="project" value="TreeGrafter"/>
</dbReference>
<evidence type="ECO:0000256" key="1">
    <source>
        <dbReference type="PIRSR" id="PIRSR602187-50"/>
    </source>
</evidence>
<dbReference type="SMART" id="SM00938">
    <property type="entry name" value="P-II"/>
    <property type="match status" value="1"/>
</dbReference>
<reference evidence="4" key="1">
    <citation type="submission" date="2015-03" db="EMBL/GenBank/DDBJ databases">
        <authorList>
            <person name="Nijsse Bart"/>
        </authorList>
    </citation>
    <scope>NUCLEOTIDE SEQUENCE [LARGE SCALE GENOMIC DNA]</scope>
</reference>
<dbReference type="EMBL" id="CTRP01000003">
    <property type="protein sequence ID" value="CQR70694.1"/>
    <property type="molecule type" value="Genomic_DNA"/>
</dbReference>
<dbReference type="InterPro" id="IPR002187">
    <property type="entry name" value="N-reg_PII"/>
</dbReference>
<dbReference type="PROSITE" id="PS00638">
    <property type="entry name" value="PII_GLNB_CTER"/>
    <property type="match status" value="1"/>
</dbReference>
<dbReference type="InterPro" id="IPR011322">
    <property type="entry name" value="N-reg_PII-like_a/b"/>
</dbReference>
<dbReference type="GO" id="GO:0005524">
    <property type="term" value="F:ATP binding"/>
    <property type="evidence" value="ECO:0007669"/>
    <property type="project" value="TreeGrafter"/>
</dbReference>
<name>A0A0U1KVJ7_9FIRM</name>
<organism evidence="3 4">
    <name type="scientific">Sporomusa ovata</name>
    <dbReference type="NCBI Taxonomy" id="2378"/>
    <lineage>
        <taxon>Bacteria</taxon>
        <taxon>Bacillati</taxon>
        <taxon>Bacillota</taxon>
        <taxon>Negativicutes</taxon>
        <taxon>Selenomonadales</taxon>
        <taxon>Sporomusaceae</taxon>
        <taxon>Sporomusa</taxon>
    </lineage>
</organism>
<dbReference type="GO" id="GO:0030234">
    <property type="term" value="F:enzyme regulator activity"/>
    <property type="evidence" value="ECO:0007669"/>
    <property type="project" value="InterPro"/>
</dbReference>
<dbReference type="RefSeq" id="WP_021169419.1">
    <property type="nucleotide sequence ID" value="NZ_CTRP01000003.1"/>
</dbReference>
<dbReference type="Proteomes" id="UP000049855">
    <property type="component" value="Unassembled WGS sequence"/>
</dbReference>
<evidence type="ECO:0000313" key="4">
    <source>
        <dbReference type="Proteomes" id="UP000049855"/>
    </source>
</evidence>
<dbReference type="PRINTS" id="PR00340">
    <property type="entry name" value="PIIGLNB"/>
</dbReference>
<proteinExistence type="inferred from homology"/>
<sequence length="112" mass="12381">MIKIDAIIRPDKLNAVKEDLAQLGVRGMTVSEVFGCGLQQGHIGVYRGQEYTINLLPKVKIEVVIPDDLEQAVVTAITKQGRSGKIGDGKIFIFPIENVYRIRTDGEEITDL</sequence>
<protein>
    <submittedName>
        <fullName evidence="3">Nitrogen regulatory protein P-II</fullName>
    </submittedName>
</protein>
<evidence type="ECO:0000256" key="2">
    <source>
        <dbReference type="RuleBase" id="RU003936"/>
    </source>
</evidence>
<dbReference type="PANTHER" id="PTHR30115">
    <property type="entry name" value="NITROGEN REGULATORY PROTEIN P-II"/>
    <property type="match status" value="1"/>
</dbReference>
<dbReference type="GO" id="GO:0006808">
    <property type="term" value="P:regulation of nitrogen utilization"/>
    <property type="evidence" value="ECO:0007669"/>
    <property type="project" value="InterPro"/>
</dbReference>
<gene>
    <name evidence="3" type="ORF">SpAn4DRAFT_1672</name>
</gene>
<dbReference type="Pfam" id="PF00543">
    <property type="entry name" value="P-II"/>
    <property type="match status" value="1"/>
</dbReference>
<dbReference type="InterPro" id="IPR017918">
    <property type="entry name" value="N-reg_PII_CS"/>
</dbReference>